<evidence type="ECO:0000313" key="4">
    <source>
        <dbReference type="Proteomes" id="UP001596116"/>
    </source>
</evidence>
<keyword evidence="1" id="KW-0732">Signal</keyword>
<evidence type="ECO:0000259" key="2">
    <source>
        <dbReference type="Pfam" id="PF00144"/>
    </source>
</evidence>
<feature type="chain" id="PRO_5045771451" evidence="1">
    <location>
        <begin position="31"/>
        <end position="583"/>
    </location>
</feature>
<accession>A0ABW1KZR2</accession>
<organism evidence="3 4">
    <name type="scientific">Hyphococcus aureus</name>
    <dbReference type="NCBI Taxonomy" id="2666033"/>
    <lineage>
        <taxon>Bacteria</taxon>
        <taxon>Pseudomonadati</taxon>
        <taxon>Pseudomonadota</taxon>
        <taxon>Alphaproteobacteria</taxon>
        <taxon>Parvularculales</taxon>
        <taxon>Parvularculaceae</taxon>
        <taxon>Hyphococcus</taxon>
    </lineage>
</organism>
<dbReference type="InterPro" id="IPR050491">
    <property type="entry name" value="AmpC-like"/>
</dbReference>
<keyword evidence="3" id="KW-0378">Hydrolase</keyword>
<gene>
    <name evidence="3" type="ORF">ACFMB1_11665</name>
</gene>
<sequence>MTFTMTGFGRTSIAMGAMLLAAVGLLGACAQEANKTAAPSFSRDDIAQINAVFEDWDSKSGPGGVVAVVYGDKTFVHGYGMANLETGMAMSSDTRLHVASISKQFTAYAAGLLINEGKLSLDDRAQDYVPAVKQIKEPLMIEQLIHHTSGLRDQWSLASMAGIRPSEVISQRDILTMASQQNELNFEPGSAFVYSNMGYSVLAEVVGKVAGAPFPQVVDEQIFTPLGMDRTTVFSIRNAPLEGRSMSYDPDGETYRQVPLNFDNYGATSLQTTANDMTRWLRNLLSDAPLGGPAMKQMILQQAVLNNGREVPYAFALELSDFHGLGVVEHGGSDAGFRAHVMYIPEKDFGVAVLSNRSDSDTSIRARKIVSALLLADTEISDPRAALGDIPSAETRRAYEGEFHLADGPVMNVTASEDGLVMASQFWPGLELTQASEGRFITLDDDVPGVLAFDTSVGDGYDEFVFSRGPHEFRGRRITAPNILPDYVGEYVGKYESATLDTSYFIDLTEEGLKVRHWRAGPGQLRPIGADDFAVEGGVFGHIRFIRDGSGKIAAFRGSDRRAKNVPFLRVSDQSAADAGLPE</sequence>
<dbReference type="EC" id="3.-.-.-" evidence="3"/>
<feature type="signal peptide" evidence="1">
    <location>
        <begin position="1"/>
        <end position="30"/>
    </location>
</feature>
<evidence type="ECO:0000313" key="3">
    <source>
        <dbReference type="EMBL" id="MFC6036203.1"/>
    </source>
</evidence>
<comment type="caution">
    <text evidence="3">The sequence shown here is derived from an EMBL/GenBank/DDBJ whole genome shotgun (WGS) entry which is preliminary data.</text>
</comment>
<protein>
    <submittedName>
        <fullName evidence="3">Serine hydrolase domain-containing protein</fullName>
        <ecNumber evidence="3">3.-.-.-</ecNumber>
    </submittedName>
</protein>
<name>A0ABW1KZR2_9PROT</name>
<dbReference type="SUPFAM" id="SSF56601">
    <property type="entry name" value="beta-lactamase/transpeptidase-like"/>
    <property type="match status" value="1"/>
</dbReference>
<dbReference type="GO" id="GO:0016787">
    <property type="term" value="F:hydrolase activity"/>
    <property type="evidence" value="ECO:0007669"/>
    <property type="project" value="UniProtKB-KW"/>
</dbReference>
<proteinExistence type="predicted"/>
<dbReference type="InterPro" id="IPR001466">
    <property type="entry name" value="Beta-lactam-related"/>
</dbReference>
<dbReference type="RefSeq" id="WP_379882567.1">
    <property type="nucleotide sequence ID" value="NZ_JBHPON010000002.1"/>
</dbReference>
<dbReference type="Gene3D" id="3.40.710.10">
    <property type="entry name" value="DD-peptidase/beta-lactamase superfamily"/>
    <property type="match status" value="1"/>
</dbReference>
<keyword evidence="4" id="KW-1185">Reference proteome</keyword>
<dbReference type="PANTHER" id="PTHR46825">
    <property type="entry name" value="D-ALANYL-D-ALANINE-CARBOXYPEPTIDASE/ENDOPEPTIDASE AMPH"/>
    <property type="match status" value="1"/>
</dbReference>
<dbReference type="Proteomes" id="UP001596116">
    <property type="component" value="Unassembled WGS sequence"/>
</dbReference>
<evidence type="ECO:0000256" key="1">
    <source>
        <dbReference type="SAM" id="SignalP"/>
    </source>
</evidence>
<reference evidence="3 4" key="1">
    <citation type="submission" date="2024-09" db="EMBL/GenBank/DDBJ databases">
        <authorList>
            <person name="Zhang Z.-H."/>
        </authorList>
    </citation>
    <scope>NUCLEOTIDE SEQUENCE [LARGE SCALE GENOMIC DNA]</scope>
    <source>
        <strain evidence="3 4">HHTR114</strain>
    </source>
</reference>
<dbReference type="EMBL" id="JBHPON010000002">
    <property type="protein sequence ID" value="MFC6036203.1"/>
    <property type="molecule type" value="Genomic_DNA"/>
</dbReference>
<feature type="domain" description="Beta-lactamase-related" evidence="2">
    <location>
        <begin position="53"/>
        <end position="369"/>
    </location>
</feature>
<dbReference type="InterPro" id="IPR012338">
    <property type="entry name" value="Beta-lactam/transpept-like"/>
</dbReference>
<dbReference type="Pfam" id="PF00144">
    <property type="entry name" value="Beta-lactamase"/>
    <property type="match status" value="1"/>
</dbReference>
<dbReference type="PANTHER" id="PTHR46825:SF9">
    <property type="entry name" value="BETA-LACTAMASE-RELATED DOMAIN-CONTAINING PROTEIN"/>
    <property type="match status" value="1"/>
</dbReference>